<sequence length="88" mass="10569">MRDWYAAPATKPDEAEEPVRVEWTFILDQWADIECDLHEKFNIDVESGVLEHRSWRWLRTRINDLITQPSRLHRAVIHHYTTEDKNVA</sequence>
<keyword evidence="2" id="KW-1185">Reference proteome</keyword>
<evidence type="ECO:0000313" key="1">
    <source>
        <dbReference type="EMBL" id="SDR76313.1"/>
    </source>
</evidence>
<organism evidence="1 2">
    <name type="scientific">Corynebacterium timonense</name>
    <dbReference type="NCBI Taxonomy" id="441500"/>
    <lineage>
        <taxon>Bacteria</taxon>
        <taxon>Bacillati</taxon>
        <taxon>Actinomycetota</taxon>
        <taxon>Actinomycetes</taxon>
        <taxon>Mycobacteriales</taxon>
        <taxon>Corynebacteriaceae</taxon>
        <taxon>Corynebacterium</taxon>
    </lineage>
</organism>
<accession>A0A1H1LP20</accession>
<gene>
    <name evidence="1" type="ORF">SAMN04488539_0289</name>
</gene>
<name>A0A1H1LP20_9CORY</name>
<dbReference type="AlphaFoldDB" id="A0A1H1LP20"/>
<proteinExistence type="predicted"/>
<dbReference type="STRING" id="1203190.GCA_000312345_00481"/>
<dbReference type="EMBL" id="LT629765">
    <property type="protein sequence ID" value="SDR76313.1"/>
    <property type="molecule type" value="Genomic_DNA"/>
</dbReference>
<dbReference type="Proteomes" id="UP000182237">
    <property type="component" value="Chromosome I"/>
</dbReference>
<reference evidence="1 2" key="1">
    <citation type="submission" date="2016-10" db="EMBL/GenBank/DDBJ databases">
        <authorList>
            <person name="de Groot N.N."/>
        </authorList>
    </citation>
    <scope>NUCLEOTIDE SEQUENCE [LARGE SCALE GENOMIC DNA]</scope>
    <source>
        <strain evidence="1 2">DSM 45434</strain>
    </source>
</reference>
<evidence type="ECO:0000313" key="2">
    <source>
        <dbReference type="Proteomes" id="UP000182237"/>
    </source>
</evidence>
<dbReference type="RefSeq" id="WP_019193348.1">
    <property type="nucleotide sequence ID" value="NZ_LT629765.1"/>
</dbReference>
<dbReference type="eggNOG" id="ENOG5032E1W">
    <property type="taxonomic scope" value="Bacteria"/>
</dbReference>
<protein>
    <submittedName>
        <fullName evidence="1">Uncharacterized protein</fullName>
    </submittedName>
</protein>